<dbReference type="GO" id="GO:0016787">
    <property type="term" value="F:hydrolase activity"/>
    <property type="evidence" value="ECO:0007669"/>
    <property type="project" value="UniProtKB-UniRule"/>
</dbReference>
<keyword evidence="7" id="KW-0479">Metal-binding</keyword>
<keyword evidence="11" id="KW-1185">Reference proteome</keyword>
<keyword evidence="2 6" id="KW-1003">Cell membrane</keyword>
<feature type="binding site" evidence="7">
    <location>
        <position position="429"/>
    </location>
    <ligand>
        <name>Mn(2+)</name>
        <dbReference type="ChEBI" id="CHEBI:29035"/>
        <label>2</label>
    </ligand>
</feature>
<dbReference type="GO" id="GO:0005886">
    <property type="term" value="C:plasma membrane"/>
    <property type="evidence" value="ECO:0007669"/>
    <property type="project" value="UniProtKB-SubCell"/>
</dbReference>
<organism evidence="10 11">
    <name type="scientific">Pediococcus claussenii (strain ATCC BAA-344 / DSM 14800 / JCM 18046 / KCTC 3811 / LMG 21948 / P06)</name>
    <dbReference type="NCBI Taxonomy" id="701521"/>
    <lineage>
        <taxon>Bacteria</taxon>
        <taxon>Bacillati</taxon>
        <taxon>Bacillota</taxon>
        <taxon>Bacilli</taxon>
        <taxon>Lactobacillales</taxon>
        <taxon>Lactobacillaceae</taxon>
        <taxon>Pediococcus</taxon>
    </lineage>
</organism>
<dbReference type="PANTHER" id="PTHR47618">
    <property type="entry name" value="BIFUNCTIONAL OLIGORIBONUCLEASE AND PAP PHOSPHATASE NRNA"/>
    <property type="match status" value="1"/>
</dbReference>
<evidence type="ECO:0000256" key="7">
    <source>
        <dbReference type="PIRSR" id="PIRSR026583-50"/>
    </source>
</evidence>
<dbReference type="PROSITE" id="PS50887">
    <property type="entry name" value="GGDEF"/>
    <property type="match status" value="1"/>
</dbReference>
<dbReference type="Proteomes" id="UP000005444">
    <property type="component" value="Chromosome"/>
</dbReference>
<dbReference type="InterPro" id="IPR029787">
    <property type="entry name" value="Nucleotide_cyclase"/>
</dbReference>
<feature type="transmembrane region" description="Helical" evidence="8">
    <location>
        <begin position="39"/>
        <end position="60"/>
    </location>
</feature>
<keyword evidence="5 6" id="KW-0472">Membrane</keyword>
<dbReference type="Gene3D" id="3.90.1640.10">
    <property type="entry name" value="inorganic pyrophosphatase (n-terminal core)"/>
    <property type="match status" value="1"/>
</dbReference>
<evidence type="ECO:0000256" key="5">
    <source>
        <dbReference type="ARBA" id="ARBA00023136"/>
    </source>
</evidence>
<gene>
    <name evidence="10" type="ordered locus">PECL_11</name>
</gene>
<comment type="catalytic activity">
    <reaction evidence="6">
        <text>3',3'-c-di-AMP + H2O = 5'-O-phosphonoadenylyl-(3'-&gt;5')-adenosine + H(+)</text>
        <dbReference type="Rhea" id="RHEA:54420"/>
        <dbReference type="ChEBI" id="CHEBI:15377"/>
        <dbReference type="ChEBI" id="CHEBI:15378"/>
        <dbReference type="ChEBI" id="CHEBI:71500"/>
        <dbReference type="ChEBI" id="CHEBI:138171"/>
    </reaction>
</comment>
<evidence type="ECO:0000256" key="8">
    <source>
        <dbReference type="SAM" id="Phobius"/>
    </source>
</evidence>
<dbReference type="PATRIC" id="fig|701521.8.peg.11"/>
<dbReference type="SUPFAM" id="SSF64182">
    <property type="entry name" value="DHH phosphoesterases"/>
    <property type="match status" value="1"/>
</dbReference>
<dbReference type="STRING" id="701521.PECL_11"/>
<evidence type="ECO:0000259" key="9">
    <source>
        <dbReference type="PROSITE" id="PS50887"/>
    </source>
</evidence>
<evidence type="ECO:0000313" key="10">
    <source>
        <dbReference type="EMBL" id="AEV94349.1"/>
    </source>
</evidence>
<dbReference type="KEGG" id="pce:PECL_11"/>
<reference evidence="10 11" key="1">
    <citation type="journal article" date="2012" name="J. Bacteriol.">
        <title>Complete Genome Sequence of the Beer Spoilage Organism Pediococcus claussenii ATCC BAA-344T.</title>
        <authorList>
            <person name="Pittet V."/>
            <person name="Abegunde T."/>
            <person name="Marfleet T."/>
            <person name="Haakensen M."/>
            <person name="Morrow K."/>
            <person name="Jayaprakash T."/>
            <person name="Schroeder K."/>
            <person name="Trost B."/>
            <person name="Byrns S."/>
            <person name="Bergsveinson J."/>
            <person name="Kusalik A."/>
            <person name="Ziola B."/>
        </authorList>
    </citation>
    <scope>NUCLEOTIDE SEQUENCE [LARGE SCALE GENOMIC DNA]</scope>
    <source>
        <strain evidence="10 11">ATCC BAA-344</strain>
    </source>
</reference>
<dbReference type="GO" id="GO:0046872">
    <property type="term" value="F:metal ion binding"/>
    <property type="evidence" value="ECO:0007669"/>
    <property type="project" value="UniProtKB-KW"/>
</dbReference>
<dbReference type="PIRSF" id="PIRSF026583">
    <property type="entry name" value="YybT"/>
    <property type="match status" value="1"/>
</dbReference>
<evidence type="ECO:0000256" key="4">
    <source>
        <dbReference type="ARBA" id="ARBA00022989"/>
    </source>
</evidence>
<dbReference type="Pfam" id="PF02272">
    <property type="entry name" value="DHHA1"/>
    <property type="match status" value="1"/>
</dbReference>
<dbReference type="InterPro" id="IPR000160">
    <property type="entry name" value="GGDEF_dom"/>
</dbReference>
<feature type="binding site" evidence="7">
    <location>
        <position position="510"/>
    </location>
    <ligand>
        <name>Mn(2+)</name>
        <dbReference type="ChEBI" id="CHEBI:29035"/>
        <label>2</label>
    </ligand>
</feature>
<feature type="binding site" evidence="7">
    <location>
        <position position="358"/>
    </location>
    <ligand>
        <name>Mn(2+)</name>
        <dbReference type="ChEBI" id="CHEBI:29035"/>
        <label>1</label>
    </ligand>
</feature>
<dbReference type="eggNOG" id="COG3887">
    <property type="taxonomic scope" value="Bacteria"/>
</dbReference>
<accession>G8PE88</accession>
<protein>
    <recommendedName>
        <fullName evidence="6">Cyclic-di-AMP phosphodiesterase</fullName>
        <ecNumber evidence="6">3.1.4.-</ecNumber>
    </recommendedName>
</protein>
<keyword evidence="6" id="KW-0378">Hydrolase</keyword>
<comment type="function">
    <text evidence="6">Has phosphodiesterase (PDE) activity against cyclic-di-AMP (c-di-AMP).</text>
</comment>
<dbReference type="EMBL" id="CP003137">
    <property type="protein sequence ID" value="AEV94349.1"/>
    <property type="molecule type" value="Genomic_DNA"/>
</dbReference>
<dbReference type="Pfam" id="PF21370">
    <property type="entry name" value="PAS_GdpP"/>
    <property type="match status" value="1"/>
</dbReference>
<dbReference type="GO" id="GO:0003676">
    <property type="term" value="F:nucleic acid binding"/>
    <property type="evidence" value="ECO:0007669"/>
    <property type="project" value="UniProtKB-UniRule"/>
</dbReference>
<keyword evidence="7" id="KW-0464">Manganese</keyword>
<dbReference type="InterPro" id="IPR014528">
    <property type="entry name" value="GdpP/PdeA"/>
</dbReference>
<sequence>MNLRDRIPSFMQNARFRILAIVIVGLSLLGLGLAFYINLIIGCIMFVLVLIAGLFSMRTLRYLGEETSRYISDLSFRVDRAEQDATIDMPLGILIYSEQNRIEWVNPFLQQFLGDKQVLGRSIEDVDEELATLINDHQDDQKSSRVKWGNNEFDLTISKEQRSVYLMDVTRYAEIEHNYAEHQIVIGQISLDNFDEITQSMSDSEVSNLNNFVTNQIADWAQEFGIYLRRIDADHFFIIMYNESLGRIEKDNFKLLDTIREATSKQNSPVTLSVGIAYGDSDLNKLANVSQSNLDLALGRGGDQVVVRAEDKQARFYGGKTNPMEKRTRVRARMISHAVQDLMGQADQVFVMGHAHIDLDSLGASLGIRRIAQMNNKQCWIVLDQGGMHSDVQRLVEALNKNDEIKDSIITSEEALEKVTEQSLLVMVDHSKKSITMAPDLFDRLSERVIIIDHHRRGTEFPENPVLVYNESYASSTCELITEMFEYQSHDGEPIQPIEATGMLAGIEVDTKSFTERTGTRTFDAASYLRSVGADEDQIRAMLKESVDSYLQRNHLIESVEFIDNKYAICVGEEEREYDPVIAAQAADSLLQISNVEASFAITRRSEDSVGISARSAGKESVQILMEEMGGGGHLAMAATQIKDVSVGQAKEQLVQLLTKPEEQEEE</sequence>
<name>G8PE88_PEDCP</name>
<dbReference type="InterPro" id="IPR003156">
    <property type="entry name" value="DHHA1_dom"/>
</dbReference>
<feature type="binding site" evidence="7">
    <location>
        <position position="360"/>
    </location>
    <ligand>
        <name>Mn(2+)</name>
        <dbReference type="ChEBI" id="CHEBI:29035"/>
        <label>2</label>
    </ligand>
</feature>
<dbReference type="InterPro" id="IPR051319">
    <property type="entry name" value="Oligoribo/pAp-PDE_c-di-AMP_PDE"/>
</dbReference>
<dbReference type="AlphaFoldDB" id="G8PE88"/>
<dbReference type="InterPro" id="IPR038763">
    <property type="entry name" value="DHH_sf"/>
</dbReference>
<dbReference type="PANTHER" id="PTHR47618:SF2">
    <property type="entry name" value="CYCLIC-DI-AMP PHOSPHODIESTERASE GDPP"/>
    <property type="match status" value="1"/>
</dbReference>
<proteinExistence type="inferred from homology"/>
<feature type="binding site" evidence="7">
    <location>
        <position position="354"/>
    </location>
    <ligand>
        <name>Mn(2+)</name>
        <dbReference type="ChEBI" id="CHEBI:29035"/>
        <label>1</label>
    </ligand>
</feature>
<dbReference type="EC" id="3.1.4.-" evidence="6"/>
<dbReference type="InterPro" id="IPR049553">
    <property type="entry name" value="GdpP-like_PAS"/>
</dbReference>
<comment type="cofactor">
    <cofactor evidence="7">
        <name>Mn(2+)</name>
        <dbReference type="ChEBI" id="CHEBI:29035"/>
    </cofactor>
    <text evidence="7">For phosphodiesterase activity, probably binds 2 Mn(2+) per subunit.</text>
</comment>
<dbReference type="FunFam" id="3.90.1640.10:FF:000002">
    <property type="entry name" value="Cyclic-di-AMP phosphodiesterase"/>
    <property type="match status" value="1"/>
</dbReference>
<feature type="binding site" evidence="7">
    <location>
        <position position="429"/>
    </location>
    <ligand>
        <name>Mn(2+)</name>
        <dbReference type="ChEBI" id="CHEBI:29035"/>
        <label>1</label>
    </ligand>
</feature>
<dbReference type="SMART" id="SM00267">
    <property type="entry name" value="GGDEF"/>
    <property type="match status" value="1"/>
</dbReference>
<comment type="subcellular location">
    <subcellularLocation>
        <location evidence="1">Cell membrane</location>
        <topology evidence="1">Multi-pass membrane protein</topology>
    </subcellularLocation>
</comment>
<dbReference type="InterPro" id="IPR001667">
    <property type="entry name" value="DDH_dom"/>
</dbReference>
<feature type="domain" description="GGDEF" evidence="9">
    <location>
        <begin position="182"/>
        <end position="310"/>
    </location>
</feature>
<feature type="binding site" evidence="7">
    <location>
        <position position="454"/>
    </location>
    <ligand>
        <name>Mn(2+)</name>
        <dbReference type="ChEBI" id="CHEBI:29035"/>
        <label>2</label>
    </ligand>
</feature>
<dbReference type="SUPFAM" id="SSF55073">
    <property type="entry name" value="Nucleotide cyclase"/>
    <property type="match status" value="1"/>
</dbReference>
<dbReference type="Pfam" id="PF24898">
    <property type="entry name" value="GGDEF_GdpP"/>
    <property type="match status" value="1"/>
</dbReference>
<dbReference type="Pfam" id="PF01368">
    <property type="entry name" value="DHH"/>
    <property type="match status" value="1"/>
</dbReference>
<evidence type="ECO:0000256" key="1">
    <source>
        <dbReference type="ARBA" id="ARBA00004651"/>
    </source>
</evidence>
<keyword evidence="3 8" id="KW-0812">Transmembrane</keyword>
<dbReference type="RefSeq" id="WP_014214547.1">
    <property type="nucleotide sequence ID" value="NC_016605.1"/>
</dbReference>
<comment type="similarity">
    <text evidence="6">Belongs to the GdpP/PdeA phosphodiesterase family.</text>
</comment>
<evidence type="ECO:0000313" key="11">
    <source>
        <dbReference type="Proteomes" id="UP000005444"/>
    </source>
</evidence>
<evidence type="ECO:0000256" key="6">
    <source>
        <dbReference type="PIRNR" id="PIRNR026583"/>
    </source>
</evidence>
<evidence type="ECO:0000256" key="2">
    <source>
        <dbReference type="ARBA" id="ARBA00022475"/>
    </source>
</evidence>
<dbReference type="HOGENOM" id="CLU_018278_0_0_9"/>
<keyword evidence="4 8" id="KW-1133">Transmembrane helix</keyword>
<dbReference type="Gene3D" id="3.30.450.20">
    <property type="entry name" value="PAS domain"/>
    <property type="match status" value="1"/>
</dbReference>
<dbReference type="Gene3D" id="3.10.310.30">
    <property type="match status" value="1"/>
</dbReference>
<dbReference type="GO" id="GO:0106409">
    <property type="term" value="F:cyclic-di-AMP phosphodiesterase activity"/>
    <property type="evidence" value="ECO:0007669"/>
    <property type="project" value="RHEA"/>
</dbReference>
<evidence type="ECO:0000256" key="3">
    <source>
        <dbReference type="ARBA" id="ARBA00022692"/>
    </source>
</evidence>